<dbReference type="EMBL" id="JANIEX010000847">
    <property type="protein sequence ID" value="KAJ3562634.1"/>
    <property type="molecule type" value="Genomic_DNA"/>
</dbReference>
<reference evidence="1" key="1">
    <citation type="submission" date="2022-07" db="EMBL/GenBank/DDBJ databases">
        <title>Genome Sequence of Leucocoprinus birnbaumii.</title>
        <authorList>
            <person name="Buettner E."/>
        </authorList>
    </citation>
    <scope>NUCLEOTIDE SEQUENCE</scope>
    <source>
        <strain evidence="1">VT141</strain>
    </source>
</reference>
<protein>
    <submittedName>
        <fullName evidence="1">Uncharacterized protein</fullName>
    </submittedName>
</protein>
<proteinExistence type="predicted"/>
<evidence type="ECO:0000313" key="2">
    <source>
        <dbReference type="Proteomes" id="UP001213000"/>
    </source>
</evidence>
<sequence length="309" mass="35268">MLLTIRPPRFARDGVVRILDGMGIKLPSGTKLEPGALNQRLRKALDAAQRFYEVFPNSDVNPDEYPEWKFEKPVHLCFHMNRNPEDDSRDVSPERNIEGNELVEAGTGIPDFEDLQYEKSFKKMIYLIDDFSIHWDLKGYHGGNLDILLKDEETESAVFLRIVSIREIALGKPMMFLNFVAVDESEKPEDERTFMKMESSYGVGVYPVSTIELDLFLQLLFLNRKHISPNYRPPWESPTHLWNAASKHFNLSFFLPMAMPSDPDAVRLSKNSGCIICGENTTGVCDRCQNAQYCGKDINRMPAIGLENA</sequence>
<dbReference type="AlphaFoldDB" id="A0AAD5VMQ0"/>
<keyword evidence="2" id="KW-1185">Reference proteome</keyword>
<evidence type="ECO:0000313" key="1">
    <source>
        <dbReference type="EMBL" id="KAJ3562634.1"/>
    </source>
</evidence>
<accession>A0AAD5VMQ0</accession>
<comment type="caution">
    <text evidence="1">The sequence shown here is derived from an EMBL/GenBank/DDBJ whole genome shotgun (WGS) entry which is preliminary data.</text>
</comment>
<gene>
    <name evidence="1" type="ORF">NP233_g9452</name>
</gene>
<organism evidence="1 2">
    <name type="scientific">Leucocoprinus birnbaumii</name>
    <dbReference type="NCBI Taxonomy" id="56174"/>
    <lineage>
        <taxon>Eukaryota</taxon>
        <taxon>Fungi</taxon>
        <taxon>Dikarya</taxon>
        <taxon>Basidiomycota</taxon>
        <taxon>Agaricomycotina</taxon>
        <taxon>Agaricomycetes</taxon>
        <taxon>Agaricomycetidae</taxon>
        <taxon>Agaricales</taxon>
        <taxon>Agaricineae</taxon>
        <taxon>Agaricaceae</taxon>
        <taxon>Leucocoprinus</taxon>
    </lineage>
</organism>
<dbReference type="Proteomes" id="UP001213000">
    <property type="component" value="Unassembled WGS sequence"/>
</dbReference>
<name>A0AAD5VMQ0_9AGAR</name>